<keyword evidence="1" id="KW-0489">Methyltransferase</keyword>
<evidence type="ECO:0000313" key="2">
    <source>
        <dbReference type="Proteomes" id="UP001165960"/>
    </source>
</evidence>
<keyword evidence="2" id="KW-1185">Reference proteome</keyword>
<protein>
    <submittedName>
        <fullName evidence="1">Histone-lysine N-methyltransferase 2E</fullName>
        <ecNumber evidence="1">2.1.1.354</ecNumber>
    </submittedName>
</protein>
<proteinExistence type="predicted"/>
<reference evidence="1" key="1">
    <citation type="submission" date="2022-04" db="EMBL/GenBank/DDBJ databases">
        <title>Genome of the entomopathogenic fungus Entomophthora muscae.</title>
        <authorList>
            <person name="Elya C."/>
            <person name="Lovett B.R."/>
            <person name="Lee E."/>
            <person name="Macias A.M."/>
            <person name="Hajek A.E."/>
            <person name="De Bivort B.L."/>
            <person name="Kasson M.T."/>
            <person name="De Fine Licht H.H."/>
            <person name="Stajich J.E."/>
        </authorList>
    </citation>
    <scope>NUCLEOTIDE SEQUENCE</scope>
    <source>
        <strain evidence="1">Berkeley</strain>
    </source>
</reference>
<comment type="caution">
    <text evidence="1">The sequence shown here is derived from an EMBL/GenBank/DDBJ whole genome shotgun (WGS) entry which is preliminary data.</text>
</comment>
<keyword evidence="1" id="KW-0808">Transferase</keyword>
<gene>
    <name evidence="1" type="primary">KMT2E_3</name>
    <name evidence="1" type="ORF">DSO57_1037758</name>
</gene>
<accession>A0ACC2SZ73</accession>
<organism evidence="1 2">
    <name type="scientific">Entomophthora muscae</name>
    <dbReference type="NCBI Taxonomy" id="34485"/>
    <lineage>
        <taxon>Eukaryota</taxon>
        <taxon>Fungi</taxon>
        <taxon>Fungi incertae sedis</taxon>
        <taxon>Zoopagomycota</taxon>
        <taxon>Entomophthoromycotina</taxon>
        <taxon>Entomophthoromycetes</taxon>
        <taxon>Entomophthorales</taxon>
        <taxon>Entomophthoraceae</taxon>
        <taxon>Entomophthora</taxon>
    </lineage>
</organism>
<name>A0ACC2SZ73_9FUNG</name>
<sequence length="210" mass="23566">MDKYPIESGVIRCICDLDHDDGFTIQCDSCEVWQHAECVDIEEDRVPKDYYCDLCQPRNFDKERAVKLQQRKIKDKGRRKYKVKRPDGRTRKTSKAPTQNSSAAPSPSASVTARQPGRKKKKAKLEIESPDTTNQSPGASLIPDAEDLMIRICQGLLSSKTSGRKKNPASLGHSPTQAPPVLEYTLCPSHSTFEADPSDILVLDQDFMER</sequence>
<evidence type="ECO:0000313" key="1">
    <source>
        <dbReference type="EMBL" id="KAJ9067574.1"/>
    </source>
</evidence>
<dbReference type="EC" id="2.1.1.354" evidence="1"/>
<dbReference type="EMBL" id="QTSX02003973">
    <property type="protein sequence ID" value="KAJ9067574.1"/>
    <property type="molecule type" value="Genomic_DNA"/>
</dbReference>
<dbReference type="Proteomes" id="UP001165960">
    <property type="component" value="Unassembled WGS sequence"/>
</dbReference>